<feature type="transmembrane region" description="Helical" evidence="5">
    <location>
        <begin position="131"/>
        <end position="156"/>
    </location>
</feature>
<feature type="domain" description="ABC transmembrane type-2" evidence="6">
    <location>
        <begin position="47"/>
        <end position="276"/>
    </location>
</feature>
<evidence type="ECO:0000313" key="7">
    <source>
        <dbReference type="EMBL" id="SCY48910.1"/>
    </source>
</evidence>
<dbReference type="InterPro" id="IPR052522">
    <property type="entry name" value="ABC-2_transport_permease"/>
</dbReference>
<dbReference type="GO" id="GO:0140359">
    <property type="term" value="F:ABC-type transporter activity"/>
    <property type="evidence" value="ECO:0007669"/>
    <property type="project" value="InterPro"/>
</dbReference>
<dbReference type="InterPro" id="IPR013525">
    <property type="entry name" value="ABC2_TM"/>
</dbReference>
<sequence length="281" mass="30036">MPSQTTRLKPSGAKVMGDHAMGVRRFGRVNWLGLATLARREVMRFMAVWQQTIFAPLMTAGLFVLIFALALGQGRGEVMGLPYLVFLGPGILMMTVIQNAFANTSSSITAAKVQGNIVDTLMPPLSAGELLAGYLAGSVARAGLVAVVIGTGMVLVTGRGIAHPLWTLAFVLLAALMLGGLGILAGVLAQKFDQMAAITNFIITPLSFLSGTFYSVQALPEPFNTISHWNPVFYLIDGARYGVTGVSDAPPERGLLICAVVVGLVLWLAWRWLKSGYRMKP</sequence>
<feature type="transmembrane region" description="Helical" evidence="5">
    <location>
        <begin position="254"/>
        <end position="273"/>
    </location>
</feature>
<feature type="transmembrane region" description="Helical" evidence="5">
    <location>
        <begin position="53"/>
        <end position="71"/>
    </location>
</feature>
<dbReference type="PANTHER" id="PTHR43332:SF2">
    <property type="entry name" value="INNER MEMBRANE TRANSPORT PERMEASE YADH"/>
    <property type="match status" value="1"/>
</dbReference>
<dbReference type="PIRSF" id="PIRSF006648">
    <property type="entry name" value="DrrB"/>
    <property type="match status" value="1"/>
</dbReference>
<comment type="subcellular location">
    <subcellularLocation>
        <location evidence="5">Cell inner membrane</location>
        <topology evidence="5">Multi-pass membrane protein</topology>
    </subcellularLocation>
    <subcellularLocation>
        <location evidence="1">Membrane</location>
        <topology evidence="1">Multi-pass membrane protein</topology>
    </subcellularLocation>
</comment>
<proteinExistence type="inferred from homology"/>
<dbReference type="STRING" id="336292.SAMN05660710_01696"/>
<evidence type="ECO:0000256" key="4">
    <source>
        <dbReference type="ARBA" id="ARBA00023136"/>
    </source>
</evidence>
<feature type="transmembrane region" description="Helical" evidence="5">
    <location>
        <begin position="83"/>
        <end position="102"/>
    </location>
</feature>
<dbReference type="GO" id="GO:0043190">
    <property type="term" value="C:ATP-binding cassette (ABC) transporter complex"/>
    <property type="evidence" value="ECO:0007669"/>
    <property type="project" value="InterPro"/>
</dbReference>
<dbReference type="EMBL" id="FMVT01000005">
    <property type="protein sequence ID" value="SCY48910.1"/>
    <property type="molecule type" value="Genomic_DNA"/>
</dbReference>
<dbReference type="InterPro" id="IPR000412">
    <property type="entry name" value="ABC_2_transport"/>
</dbReference>
<dbReference type="PRINTS" id="PR00164">
    <property type="entry name" value="ABC2TRNSPORT"/>
</dbReference>
<keyword evidence="2 5" id="KW-0812">Transmembrane</keyword>
<organism evidence="7 8">
    <name type="scientific">Paracoccus tibetensis</name>
    <dbReference type="NCBI Taxonomy" id="336292"/>
    <lineage>
        <taxon>Bacteria</taxon>
        <taxon>Pseudomonadati</taxon>
        <taxon>Pseudomonadota</taxon>
        <taxon>Alphaproteobacteria</taxon>
        <taxon>Rhodobacterales</taxon>
        <taxon>Paracoccaceae</taxon>
        <taxon>Paracoccus</taxon>
    </lineage>
</organism>
<reference evidence="7 8" key="1">
    <citation type="submission" date="2016-10" db="EMBL/GenBank/DDBJ databases">
        <authorList>
            <person name="de Groot N.N."/>
        </authorList>
    </citation>
    <scope>NUCLEOTIDE SEQUENCE [LARGE SCALE GENOMIC DNA]</scope>
    <source>
        <strain evidence="7 8">CGMCC 1.8925</strain>
    </source>
</reference>
<evidence type="ECO:0000313" key="8">
    <source>
        <dbReference type="Proteomes" id="UP000199502"/>
    </source>
</evidence>
<dbReference type="Pfam" id="PF01061">
    <property type="entry name" value="ABC2_membrane"/>
    <property type="match status" value="1"/>
</dbReference>
<gene>
    <name evidence="7" type="ORF">SAMN05660710_01696</name>
</gene>
<comment type="similarity">
    <text evidence="5">Belongs to the ABC-2 integral membrane protein family.</text>
</comment>
<dbReference type="AlphaFoldDB" id="A0A1G5GCG0"/>
<evidence type="ECO:0000256" key="5">
    <source>
        <dbReference type="RuleBase" id="RU361157"/>
    </source>
</evidence>
<evidence type="ECO:0000259" key="6">
    <source>
        <dbReference type="PROSITE" id="PS51012"/>
    </source>
</evidence>
<protein>
    <recommendedName>
        <fullName evidence="5">Transport permease protein</fullName>
    </recommendedName>
</protein>
<dbReference type="RefSeq" id="WP_245686603.1">
    <property type="nucleotide sequence ID" value="NZ_FMVT01000005.1"/>
</dbReference>
<keyword evidence="5" id="KW-0813">Transport</keyword>
<evidence type="ECO:0000256" key="3">
    <source>
        <dbReference type="ARBA" id="ARBA00022989"/>
    </source>
</evidence>
<keyword evidence="5" id="KW-1003">Cell membrane</keyword>
<keyword evidence="8" id="KW-1185">Reference proteome</keyword>
<dbReference type="InterPro" id="IPR047817">
    <property type="entry name" value="ABC2_TM_bact-type"/>
</dbReference>
<evidence type="ECO:0000256" key="2">
    <source>
        <dbReference type="ARBA" id="ARBA00022692"/>
    </source>
</evidence>
<keyword evidence="4 5" id="KW-0472">Membrane</keyword>
<feature type="transmembrane region" description="Helical" evidence="5">
    <location>
        <begin position="168"/>
        <end position="189"/>
    </location>
</feature>
<accession>A0A1G5GCG0</accession>
<dbReference type="Proteomes" id="UP000199502">
    <property type="component" value="Unassembled WGS sequence"/>
</dbReference>
<dbReference type="PANTHER" id="PTHR43332">
    <property type="entry name" value="INNER MEMBRANE TRANSPORT PERMEASE YADH-RELATED"/>
    <property type="match status" value="1"/>
</dbReference>
<dbReference type="PROSITE" id="PS51012">
    <property type="entry name" value="ABC_TM2"/>
    <property type="match status" value="1"/>
</dbReference>
<evidence type="ECO:0000256" key="1">
    <source>
        <dbReference type="ARBA" id="ARBA00004141"/>
    </source>
</evidence>
<feature type="transmembrane region" description="Helical" evidence="5">
    <location>
        <begin position="196"/>
        <end position="216"/>
    </location>
</feature>
<keyword evidence="3 5" id="KW-1133">Transmembrane helix</keyword>
<name>A0A1G5GCG0_9RHOB</name>